<dbReference type="EMBL" id="JAGGNH010000010">
    <property type="protein sequence ID" value="KAJ0962160.1"/>
    <property type="molecule type" value="Genomic_DNA"/>
</dbReference>
<keyword evidence="3" id="KW-0460">Magnesium</keyword>
<organism evidence="4 5">
    <name type="scientific">Dioscorea zingiberensis</name>
    <dbReference type="NCBI Taxonomy" id="325984"/>
    <lineage>
        <taxon>Eukaryota</taxon>
        <taxon>Viridiplantae</taxon>
        <taxon>Streptophyta</taxon>
        <taxon>Embryophyta</taxon>
        <taxon>Tracheophyta</taxon>
        <taxon>Spermatophyta</taxon>
        <taxon>Magnoliopsida</taxon>
        <taxon>Liliopsida</taxon>
        <taxon>Dioscoreales</taxon>
        <taxon>Dioscoreaceae</taxon>
        <taxon>Dioscorea</taxon>
    </lineage>
</organism>
<dbReference type="PANTHER" id="PTHR43281">
    <property type="entry name" value="FARNESYL DIPHOSPHATE SYNTHASE"/>
    <property type="match status" value="1"/>
</dbReference>
<reference evidence="4" key="2">
    <citation type="journal article" date="2022" name="Hortic Res">
        <title>The genome of Dioscorea zingiberensis sheds light on the biosynthesis, origin and evolution of the medicinally important diosgenin saponins.</title>
        <authorList>
            <person name="Li Y."/>
            <person name="Tan C."/>
            <person name="Li Z."/>
            <person name="Guo J."/>
            <person name="Li S."/>
            <person name="Chen X."/>
            <person name="Wang C."/>
            <person name="Dai X."/>
            <person name="Yang H."/>
            <person name="Song W."/>
            <person name="Hou L."/>
            <person name="Xu J."/>
            <person name="Tong Z."/>
            <person name="Xu A."/>
            <person name="Yuan X."/>
            <person name="Wang W."/>
            <person name="Yang Q."/>
            <person name="Chen L."/>
            <person name="Sun Z."/>
            <person name="Wang K."/>
            <person name="Pan B."/>
            <person name="Chen J."/>
            <person name="Bao Y."/>
            <person name="Liu F."/>
            <person name="Qi X."/>
            <person name="Gang D.R."/>
            <person name="Wen J."/>
            <person name="Li J."/>
        </authorList>
    </citation>
    <scope>NUCLEOTIDE SEQUENCE</scope>
    <source>
        <strain evidence="4">Dzin_1.0</strain>
    </source>
</reference>
<dbReference type="GO" id="GO:0004659">
    <property type="term" value="F:prenyltransferase activity"/>
    <property type="evidence" value="ECO:0007669"/>
    <property type="project" value="TreeGrafter"/>
</dbReference>
<protein>
    <submittedName>
        <fullName evidence="4">Uncharacterized protein</fullName>
    </submittedName>
</protein>
<dbReference type="PANTHER" id="PTHR43281:SF6">
    <property type="entry name" value="HETERODIMERIC GERANYLGERANYL PYROPHOSPHATE SYNTHASE SMALL SUBUNIT, CHLOROPLASTIC-LIKE"/>
    <property type="match status" value="1"/>
</dbReference>
<dbReference type="InterPro" id="IPR008949">
    <property type="entry name" value="Isoprenoid_synthase_dom_sf"/>
</dbReference>
<dbReference type="SUPFAM" id="SSF48576">
    <property type="entry name" value="Terpenoid synthases"/>
    <property type="match status" value="1"/>
</dbReference>
<dbReference type="Proteomes" id="UP001085076">
    <property type="component" value="Miscellaneous, Linkage group lg10"/>
</dbReference>
<keyword evidence="5" id="KW-1185">Reference proteome</keyword>
<dbReference type="Gene3D" id="1.10.600.10">
    <property type="entry name" value="Farnesyl Diphosphate Synthase"/>
    <property type="match status" value="1"/>
</dbReference>
<keyword evidence="2" id="KW-0479">Metal-binding</keyword>
<dbReference type="AlphaFoldDB" id="A0A9D5H3L6"/>
<sequence>MASHLLLPRKPRKKLLKATAMLDKQAHCASMEADLEAHLKSSFPTNPPLVVTEPMRHLVSCTPKSMAPVLCLAACELVGGRRDRAMDAACAIQLMHAAKCVHGRLIGLDSSPLTYSPAIELLTGDGVFPLGFEIIARNRELDPEIGVRVVMEMTEALGGMVEGQLGRVEGGMEEEWVWERTEGRLCACAAACGALVGGGGEEVVESVRRCGMYVGMMRGSVGLERAENLRSRALELLEAFHEEQRAAMLSLMDMCFHYGFAS</sequence>
<gene>
    <name evidence="4" type="ORF">J5N97_029988</name>
</gene>
<comment type="caution">
    <text evidence="4">The sequence shown here is derived from an EMBL/GenBank/DDBJ whole genome shotgun (WGS) entry which is preliminary data.</text>
</comment>
<reference evidence="4" key="1">
    <citation type="submission" date="2021-03" db="EMBL/GenBank/DDBJ databases">
        <authorList>
            <person name="Li Z."/>
            <person name="Yang C."/>
        </authorList>
    </citation>
    <scope>NUCLEOTIDE SEQUENCE</scope>
    <source>
        <strain evidence="4">Dzin_1.0</strain>
        <tissue evidence="4">Leaf</tissue>
    </source>
</reference>
<dbReference type="OrthoDB" id="771223at2759"/>
<proteinExistence type="predicted"/>
<evidence type="ECO:0000313" key="4">
    <source>
        <dbReference type="EMBL" id="KAJ0962160.1"/>
    </source>
</evidence>
<evidence type="ECO:0000256" key="3">
    <source>
        <dbReference type="ARBA" id="ARBA00022842"/>
    </source>
</evidence>
<evidence type="ECO:0000256" key="1">
    <source>
        <dbReference type="ARBA" id="ARBA00001946"/>
    </source>
</evidence>
<dbReference type="GO" id="GO:0046872">
    <property type="term" value="F:metal ion binding"/>
    <property type="evidence" value="ECO:0007669"/>
    <property type="project" value="UniProtKB-KW"/>
</dbReference>
<name>A0A9D5H3L6_9LILI</name>
<comment type="cofactor">
    <cofactor evidence="1">
        <name>Mg(2+)</name>
        <dbReference type="ChEBI" id="CHEBI:18420"/>
    </cofactor>
</comment>
<evidence type="ECO:0000256" key="2">
    <source>
        <dbReference type="ARBA" id="ARBA00022723"/>
    </source>
</evidence>
<accession>A0A9D5H3L6</accession>
<evidence type="ECO:0000313" key="5">
    <source>
        <dbReference type="Proteomes" id="UP001085076"/>
    </source>
</evidence>